<keyword evidence="5 10" id="KW-0812">Transmembrane</keyword>
<dbReference type="InterPro" id="IPR048279">
    <property type="entry name" value="MdtK-like"/>
</dbReference>
<keyword evidence="6 10" id="KW-1133">Transmembrane helix</keyword>
<evidence type="ECO:0000256" key="10">
    <source>
        <dbReference type="SAM" id="Phobius"/>
    </source>
</evidence>
<evidence type="ECO:0000256" key="2">
    <source>
        <dbReference type="ARBA" id="ARBA00022448"/>
    </source>
</evidence>
<dbReference type="RefSeq" id="WP_078693319.1">
    <property type="nucleotide sequence ID" value="NZ_FUWX01000006.1"/>
</dbReference>
<proteinExistence type="predicted"/>
<dbReference type="InterPro" id="IPR050222">
    <property type="entry name" value="MATE_MdtK"/>
</dbReference>
<dbReference type="AlphaFoldDB" id="A0A1T4LB44"/>
<evidence type="ECO:0000256" key="1">
    <source>
        <dbReference type="ARBA" id="ARBA00004651"/>
    </source>
</evidence>
<comment type="subcellular location">
    <subcellularLocation>
        <location evidence="1">Cell membrane</location>
        <topology evidence="1">Multi-pass membrane protein</topology>
    </subcellularLocation>
</comment>
<feature type="transmembrane region" description="Helical" evidence="10">
    <location>
        <begin position="57"/>
        <end position="78"/>
    </location>
</feature>
<dbReference type="GO" id="GO:0042910">
    <property type="term" value="F:xenobiotic transmembrane transporter activity"/>
    <property type="evidence" value="ECO:0007669"/>
    <property type="project" value="InterPro"/>
</dbReference>
<evidence type="ECO:0000313" key="12">
    <source>
        <dbReference type="Proteomes" id="UP000191153"/>
    </source>
</evidence>
<reference evidence="11 12" key="1">
    <citation type="submission" date="2017-02" db="EMBL/GenBank/DDBJ databases">
        <authorList>
            <person name="Peterson S.W."/>
        </authorList>
    </citation>
    <scope>NUCLEOTIDE SEQUENCE [LARGE SCALE GENOMIC DNA]</scope>
    <source>
        <strain evidence="11 12">ATCC 700028</strain>
    </source>
</reference>
<feature type="transmembrane region" description="Helical" evidence="10">
    <location>
        <begin position="134"/>
        <end position="156"/>
    </location>
</feature>
<feature type="transmembrane region" description="Helical" evidence="10">
    <location>
        <begin position="326"/>
        <end position="349"/>
    </location>
</feature>
<evidence type="ECO:0000256" key="6">
    <source>
        <dbReference type="ARBA" id="ARBA00022989"/>
    </source>
</evidence>
<dbReference type="PANTHER" id="PTHR43298">
    <property type="entry name" value="MULTIDRUG RESISTANCE PROTEIN NORM-RELATED"/>
    <property type="match status" value="1"/>
</dbReference>
<dbReference type="NCBIfam" id="TIGR00797">
    <property type="entry name" value="matE"/>
    <property type="match status" value="1"/>
</dbReference>
<keyword evidence="4" id="KW-1003">Cell membrane</keyword>
<feature type="transmembrane region" description="Helical" evidence="10">
    <location>
        <begin position="288"/>
        <end position="306"/>
    </location>
</feature>
<dbReference type="GO" id="GO:0005886">
    <property type="term" value="C:plasma membrane"/>
    <property type="evidence" value="ECO:0007669"/>
    <property type="project" value="UniProtKB-SubCell"/>
</dbReference>
<dbReference type="Proteomes" id="UP000191153">
    <property type="component" value="Unassembled WGS sequence"/>
</dbReference>
<protein>
    <recommendedName>
        <fullName evidence="9">Multidrug-efflux transporter</fullName>
    </recommendedName>
</protein>
<dbReference type="STRING" id="180163.SAMN02745174_00780"/>
<evidence type="ECO:0000256" key="7">
    <source>
        <dbReference type="ARBA" id="ARBA00023065"/>
    </source>
</evidence>
<keyword evidence="12" id="KW-1185">Reference proteome</keyword>
<dbReference type="OrthoDB" id="9780160at2"/>
<feature type="transmembrane region" description="Helical" evidence="10">
    <location>
        <begin position="90"/>
        <end position="114"/>
    </location>
</feature>
<gene>
    <name evidence="11" type="ORF">SAMN02745174_00780</name>
</gene>
<keyword evidence="3" id="KW-0050">Antiport</keyword>
<feature type="transmembrane region" description="Helical" evidence="10">
    <location>
        <begin position="390"/>
        <end position="416"/>
    </location>
</feature>
<keyword evidence="2" id="KW-0813">Transport</keyword>
<evidence type="ECO:0000256" key="9">
    <source>
        <dbReference type="ARBA" id="ARBA00031636"/>
    </source>
</evidence>
<feature type="transmembrane region" description="Helical" evidence="10">
    <location>
        <begin position="168"/>
        <end position="187"/>
    </location>
</feature>
<evidence type="ECO:0000256" key="8">
    <source>
        <dbReference type="ARBA" id="ARBA00023136"/>
    </source>
</evidence>
<sequence length="458" mass="50164">MTFLKKIGLDKKFLAVLMGLAIPIILQNLITASLNLLDNLMVGSLGENEIAAVGLSNQFYMVFFNSVMGISLGAGIFMSQLWGKKDLKDIYRFLGISLVFSFFASFIFAALAFFKPAFIMNIFTMDPIVTKLGSGYLKAVALSYILTSISMSFSVALRSTGQTKIPMYGSLVGFIFNGILNYIFIFGKFGVHPYGVTGAAMGTTVARLGELFVILFFVYIKKNIIAASFKEMFNFDLELIKKFFKTASPVIFNDVMWVAGITAYSVAYAKLGTHATATMQIATTINNMFNIFGIGIAVAASILIGNKIGANKKDEAYEDAQIISNFGTLLGVLIGGIIFLISPLIAMLFKTSPETQKNVILVLKIMAVFVPVRFFGIIQIIGVLRGGGDVLYAIITELLGIWGVGVPLAFLGALYFKLPIVPLYFLVCLEEPFKVIVTYPRLKSTKWIKDLTKEVSTC</sequence>
<evidence type="ECO:0000256" key="5">
    <source>
        <dbReference type="ARBA" id="ARBA00022692"/>
    </source>
</evidence>
<feature type="transmembrane region" description="Helical" evidence="10">
    <location>
        <begin position="12"/>
        <end position="37"/>
    </location>
</feature>
<evidence type="ECO:0000256" key="3">
    <source>
        <dbReference type="ARBA" id="ARBA00022449"/>
    </source>
</evidence>
<dbReference type="PIRSF" id="PIRSF006603">
    <property type="entry name" value="DinF"/>
    <property type="match status" value="1"/>
</dbReference>
<feature type="transmembrane region" description="Helical" evidence="10">
    <location>
        <begin position="199"/>
        <end position="220"/>
    </location>
</feature>
<evidence type="ECO:0000313" key="11">
    <source>
        <dbReference type="EMBL" id="SJZ51989.1"/>
    </source>
</evidence>
<dbReference type="PANTHER" id="PTHR43298:SF2">
    <property type="entry name" value="FMN_FAD EXPORTER YEEO-RELATED"/>
    <property type="match status" value="1"/>
</dbReference>
<dbReference type="InterPro" id="IPR002528">
    <property type="entry name" value="MATE_fam"/>
</dbReference>
<dbReference type="Pfam" id="PF01554">
    <property type="entry name" value="MatE"/>
    <property type="match status" value="2"/>
</dbReference>
<dbReference type="GO" id="GO:0015297">
    <property type="term" value="F:antiporter activity"/>
    <property type="evidence" value="ECO:0007669"/>
    <property type="project" value="UniProtKB-KW"/>
</dbReference>
<dbReference type="EMBL" id="FUWX01000006">
    <property type="protein sequence ID" value="SJZ51989.1"/>
    <property type="molecule type" value="Genomic_DNA"/>
</dbReference>
<evidence type="ECO:0000256" key="4">
    <source>
        <dbReference type="ARBA" id="ARBA00022475"/>
    </source>
</evidence>
<feature type="transmembrane region" description="Helical" evidence="10">
    <location>
        <begin position="361"/>
        <end position="384"/>
    </location>
</feature>
<organism evidence="11 12">
    <name type="scientific">Cetobacterium ceti</name>
    <dbReference type="NCBI Taxonomy" id="180163"/>
    <lineage>
        <taxon>Bacteria</taxon>
        <taxon>Fusobacteriati</taxon>
        <taxon>Fusobacteriota</taxon>
        <taxon>Fusobacteriia</taxon>
        <taxon>Fusobacteriales</taxon>
        <taxon>Fusobacteriaceae</taxon>
        <taxon>Cetobacterium</taxon>
    </lineage>
</organism>
<dbReference type="GO" id="GO:0006811">
    <property type="term" value="P:monoatomic ion transport"/>
    <property type="evidence" value="ECO:0007669"/>
    <property type="project" value="UniProtKB-KW"/>
</dbReference>
<dbReference type="CDD" id="cd13134">
    <property type="entry name" value="MATE_like_8"/>
    <property type="match status" value="1"/>
</dbReference>
<keyword evidence="7" id="KW-0406">Ion transport</keyword>
<keyword evidence="8 10" id="KW-0472">Membrane</keyword>
<name>A0A1T4LB44_9FUSO</name>
<accession>A0A1T4LB44</accession>